<gene>
    <name evidence="1" type="ORF">O3V59_18355</name>
</gene>
<protein>
    <submittedName>
        <fullName evidence="1">Uncharacterized protein</fullName>
    </submittedName>
</protein>
<reference evidence="1" key="1">
    <citation type="submission" date="2022-12" db="EMBL/GenBank/DDBJ databases">
        <title>Draft genome sequence of the thermophilic strain Brevibacillus thermoruber HT42, isolated from Los Humeros, Puebla, Mexico, with biotechnological potential.</title>
        <authorList>
            <person name="Lara Sanchez J."/>
            <person name="Solis Palacios R."/>
            <person name="Bustos Baena A.S."/>
            <person name="Ruz Baez A.E."/>
            <person name="Espinosa Luna G."/>
            <person name="Oliart Ros R.M."/>
        </authorList>
    </citation>
    <scope>NUCLEOTIDE SEQUENCE</scope>
    <source>
        <strain evidence="1">HT42</strain>
    </source>
</reference>
<name>A0A9X3Z4U0_9BACL</name>
<dbReference type="RefSeq" id="WP_035300405.1">
    <property type="nucleotide sequence ID" value="NZ_JAPYYP010000029.1"/>
</dbReference>
<evidence type="ECO:0000313" key="2">
    <source>
        <dbReference type="Proteomes" id="UP001151071"/>
    </source>
</evidence>
<organism evidence="1 2">
    <name type="scientific">Brevibacillus thermoruber</name>
    <dbReference type="NCBI Taxonomy" id="33942"/>
    <lineage>
        <taxon>Bacteria</taxon>
        <taxon>Bacillati</taxon>
        <taxon>Bacillota</taxon>
        <taxon>Bacilli</taxon>
        <taxon>Bacillales</taxon>
        <taxon>Paenibacillaceae</taxon>
        <taxon>Brevibacillus</taxon>
    </lineage>
</organism>
<sequence>MIHTSYLETIRNDLLSRLDGGSILINDSVSVPVQAVAVSSHPVAGIHNAIALQVSAQHVTGVPVITHAKLRTSTGAVVAEKSVHVEMNGAQFVTLTFVVDVKGGE</sequence>
<dbReference type="EMBL" id="JAPYYP010000029">
    <property type="protein sequence ID" value="MDA5110326.1"/>
    <property type="molecule type" value="Genomic_DNA"/>
</dbReference>
<keyword evidence="2" id="KW-1185">Reference proteome</keyword>
<evidence type="ECO:0000313" key="1">
    <source>
        <dbReference type="EMBL" id="MDA5110326.1"/>
    </source>
</evidence>
<comment type="caution">
    <text evidence="1">The sequence shown here is derived from an EMBL/GenBank/DDBJ whole genome shotgun (WGS) entry which is preliminary data.</text>
</comment>
<proteinExistence type="predicted"/>
<dbReference type="AlphaFoldDB" id="A0A9X3Z4U0"/>
<dbReference type="Proteomes" id="UP001151071">
    <property type="component" value="Unassembled WGS sequence"/>
</dbReference>
<accession>A0A9X3Z4U0</accession>